<organism evidence="1 2">
    <name type="scientific">[Actinobacillus] rossii</name>
    <dbReference type="NCBI Taxonomy" id="123820"/>
    <lineage>
        <taxon>Bacteria</taxon>
        <taxon>Pseudomonadati</taxon>
        <taxon>Pseudomonadota</taxon>
        <taxon>Gammaproteobacteria</taxon>
        <taxon>Pasteurellales</taxon>
        <taxon>Pasteurellaceae</taxon>
    </lineage>
</organism>
<proteinExistence type="predicted"/>
<evidence type="ECO:0008006" key="3">
    <source>
        <dbReference type="Google" id="ProtNLM"/>
    </source>
</evidence>
<gene>
    <name evidence="1" type="ORF">NCTC10801_01913</name>
</gene>
<dbReference type="EMBL" id="UFRQ01000003">
    <property type="protein sequence ID" value="SUT93176.1"/>
    <property type="molecule type" value="Genomic_DNA"/>
</dbReference>
<dbReference type="PROSITE" id="PS51257">
    <property type="entry name" value="PROKAR_LIPOPROTEIN"/>
    <property type="match status" value="1"/>
</dbReference>
<keyword evidence="2" id="KW-1185">Reference proteome</keyword>
<reference evidence="1 2" key="1">
    <citation type="submission" date="2018-06" db="EMBL/GenBank/DDBJ databases">
        <authorList>
            <consortium name="Pathogen Informatics"/>
            <person name="Doyle S."/>
        </authorList>
    </citation>
    <scope>NUCLEOTIDE SEQUENCE [LARGE SCALE GENOMIC DNA]</scope>
    <source>
        <strain evidence="1 2">NCTC10801</strain>
    </source>
</reference>
<dbReference type="OrthoDB" id="5677277at2"/>
<dbReference type="AlphaFoldDB" id="A0A380TXL1"/>
<name>A0A380TXL1_9PAST</name>
<dbReference type="Proteomes" id="UP000254649">
    <property type="component" value="Unassembled WGS sequence"/>
</dbReference>
<evidence type="ECO:0000313" key="1">
    <source>
        <dbReference type="EMBL" id="SUT93176.1"/>
    </source>
</evidence>
<evidence type="ECO:0000313" key="2">
    <source>
        <dbReference type="Proteomes" id="UP000254649"/>
    </source>
</evidence>
<protein>
    <recommendedName>
        <fullName evidence="3">Lipoprotein</fullName>
    </recommendedName>
</protein>
<accession>A0A380TXL1</accession>
<sequence length="172" mass="18938">MKKILAISIFATLLTGCMTSKQVNIPYSFDAHQAKQQLETGKETLKGNAFLRQKGGGVVNCAGSAVDLYPYSQYSNARLDAQYPVNAWLGSRLKSIDTFTPNVPEFEVLKKTTTCDAEGNFEFESIKDGNYIVVTEVVWSVPGQFGMERQGGYLIKNVTVSKGHKSKIVISQ</sequence>
<dbReference type="SUPFAM" id="SSF117074">
    <property type="entry name" value="Hypothetical protein PA1324"/>
    <property type="match status" value="1"/>
</dbReference>